<organism evidence="2 3">
    <name type="scientific">Mucilaginibacter pocheonensis</name>
    <dbReference type="NCBI Taxonomy" id="398050"/>
    <lineage>
        <taxon>Bacteria</taxon>
        <taxon>Pseudomonadati</taxon>
        <taxon>Bacteroidota</taxon>
        <taxon>Sphingobacteriia</taxon>
        <taxon>Sphingobacteriales</taxon>
        <taxon>Sphingobacteriaceae</taxon>
        <taxon>Mucilaginibacter</taxon>
    </lineage>
</organism>
<evidence type="ECO:0000313" key="2">
    <source>
        <dbReference type="EMBL" id="MDR6944732.1"/>
    </source>
</evidence>
<dbReference type="Pfam" id="PF18329">
    <property type="entry name" value="SGBP_B_XBD"/>
    <property type="match status" value="1"/>
</dbReference>
<dbReference type="InterPro" id="IPR014756">
    <property type="entry name" value="Ig_E-set"/>
</dbReference>
<dbReference type="SUPFAM" id="SSF49785">
    <property type="entry name" value="Galactose-binding domain-like"/>
    <property type="match status" value="1"/>
</dbReference>
<gene>
    <name evidence="2" type="ORF">J2W55_004592</name>
</gene>
<proteinExistence type="predicted"/>
<dbReference type="InterPro" id="IPR013783">
    <property type="entry name" value="Ig-like_fold"/>
</dbReference>
<evidence type="ECO:0000259" key="1">
    <source>
        <dbReference type="Pfam" id="PF18329"/>
    </source>
</evidence>
<dbReference type="InterPro" id="IPR008979">
    <property type="entry name" value="Galactose-bd-like_sf"/>
</dbReference>
<keyword evidence="3" id="KW-1185">Reference proteome</keyword>
<feature type="domain" description="Surface glycan-binding protein B xyloglucan binding" evidence="1">
    <location>
        <begin position="212"/>
        <end position="391"/>
    </location>
</feature>
<dbReference type="SUPFAM" id="SSF81296">
    <property type="entry name" value="E set domains"/>
    <property type="match status" value="1"/>
</dbReference>
<dbReference type="EMBL" id="JAVDUU010000004">
    <property type="protein sequence ID" value="MDR6944732.1"/>
    <property type="molecule type" value="Genomic_DNA"/>
</dbReference>
<sequence length="393" mass="41137">MTNTIMMVILAGIVFMSSSCKKDGTTKGSGNPVITGIRAYKASPHDSVLTKANPGDYVVLQGSHLTGITAVYFDGTKAAVNTALGSDVNFPVVIPANIPFATVTNDQLNTIVVTTATGTVTYKFPITAPAPHITAISNEMANAGDVITLSGTGLFALTSVTFPGNIAATTFNGGADGSQAMVTVPAGVTTSGPLVVTTKYGTSTSVKDAVLNDNADVLLNFDDKNGFTPWSALPLVVSSVSNPAIKANRGKFLYWNAKGITAGSYYVGDLATPTDGSQLAYPTTISSSEPAANLAVKFEVNIPVGMSSGEIDFDVNYSHTYAWSPWLINGSTRVTVVTNGWQTITIPLSSFPGISTYNDIKGQPIQLFYVNNGSGITQDVNIGFDNFRIVKIK</sequence>
<name>A0ABU1TH90_9SPHI</name>
<dbReference type="InterPro" id="IPR040475">
    <property type="entry name" value="SGBP_B_XBD"/>
</dbReference>
<dbReference type="RefSeq" id="WP_310101437.1">
    <property type="nucleotide sequence ID" value="NZ_JAVDUU010000004.1"/>
</dbReference>
<evidence type="ECO:0000313" key="3">
    <source>
        <dbReference type="Proteomes" id="UP001247620"/>
    </source>
</evidence>
<protein>
    <recommendedName>
        <fullName evidence="1">Surface glycan-binding protein B xyloglucan binding domain-containing protein</fullName>
    </recommendedName>
</protein>
<accession>A0ABU1TH90</accession>
<reference evidence="2 3" key="1">
    <citation type="submission" date="2023-07" db="EMBL/GenBank/DDBJ databases">
        <title>Sorghum-associated microbial communities from plants grown in Nebraska, USA.</title>
        <authorList>
            <person name="Schachtman D."/>
        </authorList>
    </citation>
    <scope>NUCLEOTIDE SEQUENCE [LARGE SCALE GENOMIC DNA]</scope>
    <source>
        <strain evidence="2 3">3262</strain>
    </source>
</reference>
<dbReference type="Gene3D" id="2.60.40.10">
    <property type="entry name" value="Immunoglobulins"/>
    <property type="match status" value="2"/>
</dbReference>
<dbReference type="Proteomes" id="UP001247620">
    <property type="component" value="Unassembled WGS sequence"/>
</dbReference>
<comment type="caution">
    <text evidence="2">The sequence shown here is derived from an EMBL/GenBank/DDBJ whole genome shotgun (WGS) entry which is preliminary data.</text>
</comment>